<evidence type="ECO:0000313" key="2">
    <source>
        <dbReference type="Proteomes" id="UP000268084"/>
    </source>
</evidence>
<reference evidence="1 2" key="2">
    <citation type="submission" date="2018-12" db="EMBL/GenBank/DDBJ databases">
        <title>Nakamurella antarcticus sp. nov., isolated from Antarctica South Shetland Islands soil.</title>
        <authorList>
            <person name="Peng F."/>
        </authorList>
    </citation>
    <scope>NUCLEOTIDE SEQUENCE [LARGE SCALE GENOMIC DNA]</scope>
    <source>
        <strain evidence="1 2">S14-144</strain>
    </source>
</reference>
<dbReference type="AlphaFoldDB" id="A0A3G8ZMA6"/>
<keyword evidence="2" id="KW-1185">Reference proteome</keyword>
<evidence type="ECO:0000313" key="1">
    <source>
        <dbReference type="EMBL" id="AZI58383.1"/>
    </source>
</evidence>
<dbReference type="KEGG" id="nak:EH165_09765"/>
<name>A0A3G8ZMA6_9ACTN</name>
<dbReference type="EMBL" id="CP034170">
    <property type="protein sequence ID" value="AZI58383.1"/>
    <property type="molecule type" value="Genomic_DNA"/>
</dbReference>
<accession>A0A3G8ZMA6</accession>
<protein>
    <submittedName>
        <fullName evidence="1">Uncharacterized protein</fullName>
    </submittedName>
</protein>
<proteinExistence type="predicted"/>
<dbReference type="RefSeq" id="WP_124799292.1">
    <property type="nucleotide sequence ID" value="NZ_CP034170.1"/>
</dbReference>
<sequence length="77" mass="8870">MRKRSTQQTAQVRVIGHRHKWAAFVAVRAGEEEVRVRWIHRPTDDSWRCDVHGASRDPICLHSFAASEAATYSLELK</sequence>
<organism evidence="1 2">
    <name type="scientific">Nakamurella antarctica</name>
    <dbReference type="NCBI Taxonomy" id="1902245"/>
    <lineage>
        <taxon>Bacteria</taxon>
        <taxon>Bacillati</taxon>
        <taxon>Actinomycetota</taxon>
        <taxon>Actinomycetes</taxon>
        <taxon>Nakamurellales</taxon>
        <taxon>Nakamurellaceae</taxon>
        <taxon>Nakamurella</taxon>
    </lineage>
</organism>
<gene>
    <name evidence="1" type="ORF">EH165_09765</name>
</gene>
<reference evidence="1 2" key="1">
    <citation type="submission" date="2018-11" db="EMBL/GenBank/DDBJ databases">
        <authorList>
            <person name="Da X."/>
        </authorList>
    </citation>
    <scope>NUCLEOTIDE SEQUENCE [LARGE SCALE GENOMIC DNA]</scope>
    <source>
        <strain evidence="1 2">S14-144</strain>
    </source>
</reference>
<dbReference type="Proteomes" id="UP000268084">
    <property type="component" value="Chromosome"/>
</dbReference>